<feature type="transmembrane region" description="Helical" evidence="2">
    <location>
        <begin position="1512"/>
        <end position="1529"/>
    </location>
</feature>
<evidence type="ECO:0000313" key="3">
    <source>
        <dbReference type="EMBL" id="MDB2291958.1"/>
    </source>
</evidence>
<feature type="compositionally biased region" description="Polar residues" evidence="1">
    <location>
        <begin position="134"/>
        <end position="147"/>
    </location>
</feature>
<name>A0ABT4Z1E9_HALEZ</name>
<reference evidence="3 4" key="1">
    <citation type="submission" date="2023-01" db="EMBL/GenBank/DDBJ databases">
        <title>Halorubrum ezzemoulense from Santa Pola, Spain.</title>
        <authorList>
            <person name="Feng Y."/>
            <person name="Louyakis A.S."/>
            <person name="Gogarten J.P."/>
        </authorList>
    </citation>
    <scope>NUCLEOTIDE SEQUENCE [LARGE SCALE GENOMIC DNA]</scope>
    <source>
        <strain evidence="3 4">AMM015</strain>
    </source>
</reference>
<evidence type="ECO:0000313" key="4">
    <source>
        <dbReference type="Proteomes" id="UP001210528"/>
    </source>
</evidence>
<feature type="compositionally biased region" description="Low complexity" evidence="1">
    <location>
        <begin position="473"/>
        <end position="485"/>
    </location>
</feature>
<dbReference type="Proteomes" id="UP001210528">
    <property type="component" value="Unassembled WGS sequence"/>
</dbReference>
<organism evidence="3 4">
    <name type="scientific">Halorubrum ezzemoulense</name>
    <name type="common">Halorubrum chaoviator</name>
    <dbReference type="NCBI Taxonomy" id="337243"/>
    <lineage>
        <taxon>Archaea</taxon>
        <taxon>Methanobacteriati</taxon>
        <taxon>Methanobacteriota</taxon>
        <taxon>Stenosarchaea group</taxon>
        <taxon>Halobacteria</taxon>
        <taxon>Halobacteriales</taxon>
        <taxon>Haloferacaceae</taxon>
        <taxon>Halorubrum</taxon>
    </lineage>
</organism>
<keyword evidence="4" id="KW-1185">Reference proteome</keyword>
<proteinExistence type="predicted"/>
<keyword evidence="2" id="KW-1133">Transmembrane helix</keyword>
<evidence type="ECO:0000256" key="2">
    <source>
        <dbReference type="SAM" id="Phobius"/>
    </source>
</evidence>
<keyword evidence="2" id="KW-0812">Transmembrane</keyword>
<accession>A0ABT4Z1E9</accession>
<feature type="transmembrane region" description="Helical" evidence="2">
    <location>
        <begin position="1535"/>
        <end position="1553"/>
    </location>
</feature>
<feature type="region of interest" description="Disordered" evidence="1">
    <location>
        <begin position="721"/>
        <end position="749"/>
    </location>
</feature>
<feature type="transmembrane region" description="Helical" evidence="2">
    <location>
        <begin position="1408"/>
        <end position="1425"/>
    </location>
</feature>
<feature type="region of interest" description="Disordered" evidence="1">
    <location>
        <begin position="981"/>
        <end position="1008"/>
    </location>
</feature>
<dbReference type="EMBL" id="JAQLUK010000004">
    <property type="protein sequence ID" value="MDB2291958.1"/>
    <property type="molecule type" value="Genomic_DNA"/>
</dbReference>
<keyword evidence="2" id="KW-0472">Membrane</keyword>
<feature type="transmembrane region" description="Helical" evidence="2">
    <location>
        <begin position="1462"/>
        <end position="1481"/>
    </location>
</feature>
<feature type="compositionally biased region" description="Gly residues" evidence="1">
    <location>
        <begin position="1372"/>
        <end position="1387"/>
    </location>
</feature>
<feature type="compositionally biased region" description="Acidic residues" evidence="1">
    <location>
        <begin position="106"/>
        <end position="127"/>
    </location>
</feature>
<gene>
    <name evidence="3" type="ORF">PM085_06605</name>
</gene>
<protein>
    <submittedName>
        <fullName evidence="3">Uncharacterized protein</fullName>
    </submittedName>
</protein>
<feature type="region of interest" description="Disordered" evidence="1">
    <location>
        <begin position="1363"/>
        <end position="1387"/>
    </location>
</feature>
<feature type="region of interest" description="Disordered" evidence="1">
    <location>
        <begin position="466"/>
        <end position="537"/>
    </location>
</feature>
<comment type="caution">
    <text evidence="3">The sequence shown here is derived from an EMBL/GenBank/DDBJ whole genome shotgun (WGS) entry which is preliminary data.</text>
</comment>
<dbReference type="RefSeq" id="WP_271941029.1">
    <property type="nucleotide sequence ID" value="NZ_JAQLTZ010000002.1"/>
</dbReference>
<feature type="transmembrane region" description="Helical" evidence="2">
    <location>
        <begin position="1487"/>
        <end position="1505"/>
    </location>
</feature>
<feature type="compositionally biased region" description="Polar residues" evidence="1">
    <location>
        <begin position="727"/>
        <end position="749"/>
    </location>
</feature>
<feature type="compositionally biased region" description="Polar residues" evidence="1">
    <location>
        <begin position="513"/>
        <end position="533"/>
    </location>
</feature>
<evidence type="ECO:0000256" key="1">
    <source>
        <dbReference type="SAM" id="MobiDB-lite"/>
    </source>
</evidence>
<sequence>MTENHTKDDSKSDDGEESDRELKATAKAYALLVYAYLRAGVGRILDEFAKAADEIAPQLTGALSGVSVPARAWKPLGLAAVLLIAAVAIPAAPLGDDPSASVETQEPVEGETFETETEPETDSETSTEPERSTLNGATLNELPSSFLDSPPDAPEPPQNVRASAGSQTMNVETAVVDGEPAIVLEDDRTHDGRWVSIETAWFEQQLGEVPNAAYVAHEDGSRYAAALNVRGDSAAFYVREFSTNTVTFDGEVTLSGSEAGDGTEFQYDLNATGVGAPSINLTGVENTNNKTVSATTTGTIDPDIGGTAAPPETTLTVEGNGFGTRTVSDSVTGVSDGYSTSVNLEGSLTGTPESAPPTVDLTGVTNTARDSVLAVRSDGETITADVGGTASPRDETVTLTGIETTNDRTIEYTTTGTIDPGISGNVDPDPSTVTIEGNGFGSDTVTGSATGISDGYSDSLTVEGSLTDTTEAGSPTVTVTGSTTTVEDDVTGSTGPTGSDTINIGGNAPPTGPSSNGNPTIQATGNAETVSTPGGSGDGAPADLVYGSPYEFRVDNPPSQISSINLDTNIVFNGPTVDVYIQEAAPDGSYQDETLVKQGHTLGRNPTIDGIDYTPSGDPITIELVQQNDGPYAEFAGDSEAVSNTYTTVGGTSYDFSTAATLVGPAPSGVDATIDGETVSFGDFANGETKTREITPTTGLKTLDWTAVSGEGSLNFRVSKTERTQTEDPTANINGETESYTGRLSDGESTTLTLPNSALNPGGSNTVELSLSGVSSGPGMRADVSYSIDELDGSLAPNLDRDGDGSAEVSSTDVLATGETTSSTVEHSVGDTWDISATGNAPTVSTQLTERTVTQDPTVTVNGNTVSHSGTLNDGETVSESVTFANGANTLDVSSDGEVEISASWAEVTETRDPVVELNGETVSHSGTLAEGETASLTLPKSAVTTGSNTVTLSLPGVSDGPGMRADLSYSFEELDGTLAPEVDTDGDGTPEVSSGAVLSDGETASDTIQPEVGDTWSVSADGNAPTVSTDITERTQTRSPTIEINGETVGLDGTLADGETATLDASASWLQSGTNYVTVSTDSPVSGPASLVTLDYSHGAETATEATVVETTWSQTTTVANTWASARSNATVTVPMNDRVVDVRSVEVRRNGTTWDPLAADRYELNGTDLTAELGDVAEGSMIEVHATGSKVRVRDGSITVLEPTTSSDRLDTRVRIDDAGPNFGLSVDETVFSDRVHYADNSTWGPQTGATTITSQGDQTLALPNATVGAETTVRTWPVEVAPVTGQATVTDLAGDRSEPGIAVRGDGNSDVDYTFTGAEDGKPYILWSQTNEIVRDEGLASSPITLTDDNSDETLVFLVDDGSASSSGPGDGPTGSVGGGGAGGGPMAGAGGSVLAQLRGIAPSGQTLLLGVTLLGGLFVVGRRTGVITEDRQQAATSAAGSAASTVGGLVERAIANEIVFGVLLLAGGGWLLASGVLPEQTTLIVSLSAVPVAMFLVLQQFDRFDFRIWAGSTALVGVLGLQVLAPELFETIADEAGVIIVAGVLALAWRAVSAWRAEANTPDEVNRIEITEDDGEN</sequence>
<feature type="region of interest" description="Disordered" evidence="1">
    <location>
        <begin position="94"/>
        <end position="168"/>
    </location>
</feature>